<keyword evidence="1" id="KW-0238">DNA-binding</keyword>
<dbReference type="InterPro" id="IPR014710">
    <property type="entry name" value="RmlC-like_jellyroll"/>
</dbReference>
<accession>A0ABN7XYB8</accession>
<dbReference type="CDD" id="cd00093">
    <property type="entry name" value="HTH_XRE"/>
    <property type="match status" value="1"/>
</dbReference>
<dbReference type="CDD" id="cd02209">
    <property type="entry name" value="cupin_XRE_C"/>
    <property type="match status" value="1"/>
</dbReference>
<dbReference type="Pfam" id="PF01381">
    <property type="entry name" value="HTH_3"/>
    <property type="match status" value="1"/>
</dbReference>
<dbReference type="Pfam" id="PF07883">
    <property type="entry name" value="Cupin_2"/>
    <property type="match status" value="1"/>
</dbReference>
<evidence type="ECO:0000259" key="2">
    <source>
        <dbReference type="PROSITE" id="PS50943"/>
    </source>
</evidence>
<dbReference type="PANTHER" id="PTHR46797">
    <property type="entry name" value="HTH-TYPE TRANSCRIPTIONAL REGULATOR"/>
    <property type="match status" value="1"/>
</dbReference>
<evidence type="ECO:0000313" key="4">
    <source>
        <dbReference type="Proteomes" id="UP000701702"/>
    </source>
</evidence>
<comment type="caution">
    <text evidence="3">The sequence shown here is derived from an EMBL/GenBank/DDBJ whole genome shotgun (WGS) entry which is preliminary data.</text>
</comment>
<gene>
    <name evidence="3" type="primary">sutR</name>
    <name evidence="3" type="ORF">LMG23994_00508</name>
</gene>
<keyword evidence="4" id="KW-1185">Reference proteome</keyword>
<dbReference type="Proteomes" id="UP000701702">
    <property type="component" value="Unassembled WGS sequence"/>
</dbReference>
<dbReference type="RefSeq" id="WP_223999427.1">
    <property type="nucleotide sequence ID" value="NZ_CAJZAF010000002.1"/>
</dbReference>
<feature type="domain" description="HTH cro/C1-type" evidence="2">
    <location>
        <begin position="21"/>
        <end position="75"/>
    </location>
</feature>
<dbReference type="SUPFAM" id="SSF51182">
    <property type="entry name" value="RmlC-like cupins"/>
    <property type="match status" value="1"/>
</dbReference>
<protein>
    <submittedName>
        <fullName evidence="3">HTH-type transcriptional regulator SutR</fullName>
    </submittedName>
</protein>
<dbReference type="SMART" id="SM00530">
    <property type="entry name" value="HTH_XRE"/>
    <property type="match status" value="1"/>
</dbReference>
<dbReference type="InterPro" id="IPR011051">
    <property type="entry name" value="RmlC_Cupin_sf"/>
</dbReference>
<organism evidence="3 4">
    <name type="scientific">Cupriavidus pinatubonensis</name>
    <dbReference type="NCBI Taxonomy" id="248026"/>
    <lineage>
        <taxon>Bacteria</taxon>
        <taxon>Pseudomonadati</taxon>
        <taxon>Pseudomonadota</taxon>
        <taxon>Betaproteobacteria</taxon>
        <taxon>Burkholderiales</taxon>
        <taxon>Burkholderiaceae</taxon>
        <taxon>Cupriavidus</taxon>
    </lineage>
</organism>
<dbReference type="SUPFAM" id="SSF47413">
    <property type="entry name" value="lambda repressor-like DNA-binding domains"/>
    <property type="match status" value="1"/>
</dbReference>
<name>A0ABN7XYB8_9BURK</name>
<sequence>MTQPPIQKPPAEGPPAVGAALQALRQQQQLSLDDLSRRAGVSKSMLSQIERNLTNPTVAVLWRLANALGVNLADLLSADAGGRPGGGIALVQPHAIPSLKSPDGHCELKILGPIELAGRFEWYELTIQAGGVLASEPHEAGTQEHLSVLSGAMTVQAGSEEKKLRHGETARYAADVPHAVRNSGKSTATALLVVVHPT</sequence>
<dbReference type="Gene3D" id="1.10.260.40">
    <property type="entry name" value="lambda repressor-like DNA-binding domains"/>
    <property type="match status" value="1"/>
</dbReference>
<dbReference type="PROSITE" id="PS50943">
    <property type="entry name" value="HTH_CROC1"/>
    <property type="match status" value="1"/>
</dbReference>
<dbReference type="PANTHER" id="PTHR46797:SF1">
    <property type="entry name" value="METHYLPHOSPHONATE SYNTHASE"/>
    <property type="match status" value="1"/>
</dbReference>
<proteinExistence type="predicted"/>
<dbReference type="InterPro" id="IPR001387">
    <property type="entry name" value="Cro/C1-type_HTH"/>
</dbReference>
<dbReference type="InterPro" id="IPR013096">
    <property type="entry name" value="Cupin_2"/>
</dbReference>
<evidence type="ECO:0000313" key="3">
    <source>
        <dbReference type="EMBL" id="CAG9164674.1"/>
    </source>
</evidence>
<dbReference type="InterPro" id="IPR010982">
    <property type="entry name" value="Lambda_DNA-bd_dom_sf"/>
</dbReference>
<dbReference type="Gene3D" id="2.60.120.10">
    <property type="entry name" value="Jelly Rolls"/>
    <property type="match status" value="1"/>
</dbReference>
<evidence type="ECO:0000256" key="1">
    <source>
        <dbReference type="ARBA" id="ARBA00023125"/>
    </source>
</evidence>
<dbReference type="EMBL" id="CAJZAF010000002">
    <property type="protein sequence ID" value="CAG9164674.1"/>
    <property type="molecule type" value="Genomic_DNA"/>
</dbReference>
<dbReference type="InterPro" id="IPR050807">
    <property type="entry name" value="TransReg_Diox_bact_type"/>
</dbReference>
<reference evidence="3 4" key="1">
    <citation type="submission" date="2021-08" db="EMBL/GenBank/DDBJ databases">
        <authorList>
            <person name="Peeters C."/>
        </authorList>
    </citation>
    <scope>NUCLEOTIDE SEQUENCE [LARGE SCALE GENOMIC DNA]</scope>
    <source>
        <strain evidence="3 4">LMG 23994</strain>
    </source>
</reference>